<dbReference type="OrthoDB" id="4554345at2"/>
<reference evidence="2 3" key="1">
    <citation type="submission" date="2019-01" db="EMBL/GenBank/DDBJ databases">
        <title>Genome sequencing of strain FW100M-8.</title>
        <authorList>
            <person name="Heo J."/>
            <person name="Kim S.-J."/>
            <person name="Kim J.-S."/>
            <person name="Hong S.-B."/>
            <person name="Kwon S.-W."/>
        </authorList>
    </citation>
    <scope>NUCLEOTIDE SEQUENCE [LARGE SCALE GENOMIC DNA]</scope>
    <source>
        <strain evidence="2 3">FW100M-8</strain>
    </source>
</reference>
<feature type="region of interest" description="Disordered" evidence="1">
    <location>
        <begin position="119"/>
        <end position="161"/>
    </location>
</feature>
<dbReference type="AlphaFoldDB" id="A0A4P6FBC9"/>
<accession>A0A4P6FBC9</accession>
<dbReference type="SUPFAM" id="SSF140453">
    <property type="entry name" value="EsxAB dimer-like"/>
    <property type="match status" value="1"/>
</dbReference>
<protein>
    <submittedName>
        <fullName evidence="2">WXG100 family type VII secretion target</fullName>
    </submittedName>
</protein>
<feature type="compositionally biased region" description="Acidic residues" evidence="1">
    <location>
        <begin position="135"/>
        <end position="144"/>
    </location>
</feature>
<feature type="compositionally biased region" description="Basic and acidic residues" evidence="1">
    <location>
        <begin position="145"/>
        <end position="157"/>
    </location>
</feature>
<dbReference type="Proteomes" id="UP000291259">
    <property type="component" value="Chromosome"/>
</dbReference>
<dbReference type="Gene3D" id="1.10.287.850">
    <property type="entry name" value="HP0062-like domain"/>
    <property type="match status" value="1"/>
</dbReference>
<sequence>MPGRRPAPRATGRTSAVEDRVERAGAAHEVAVVQAPDQAVGAVAHRDERPRVNLLAAADLDRHERQSIGVGAIHADGERALLVIRNGPVLRGVARQEPLVEGVADGDVAVDREVHGLEAHARFDSLPHMRHSDGEPGEQDAEEGGEQHEAGRDDALESRAPTGHVARVLADRLEVHEHEGQRDERRDGCDAEQDRARHRAAIPELFGASGERRVVGAHGRPFGEGGSHSTLPNSDWRRARCTGEHSPSWYRAQNRYRVRTSGSGASAPEQRSHEASTLRRKIMAEIRVTSDSLAGVAGQLSSGSQSIESQLSNLKSLVEGLISGDWSGTASQSFNELYSQWDQAGLQLKESLQGISDLLNQAALSYEDSENAIASTFNG</sequence>
<gene>
    <name evidence="2" type="ORF">ET445_07070</name>
</gene>
<proteinExistence type="predicted"/>
<dbReference type="InterPro" id="IPR010310">
    <property type="entry name" value="T7SS_ESAT-6-like"/>
</dbReference>
<keyword evidence="3" id="KW-1185">Reference proteome</keyword>
<name>A0A4P6FBC9_9MICO</name>
<organism evidence="2 3">
    <name type="scientific">Agromyces protaetiae</name>
    <dbReference type="NCBI Taxonomy" id="2509455"/>
    <lineage>
        <taxon>Bacteria</taxon>
        <taxon>Bacillati</taxon>
        <taxon>Actinomycetota</taxon>
        <taxon>Actinomycetes</taxon>
        <taxon>Micrococcales</taxon>
        <taxon>Microbacteriaceae</taxon>
        <taxon>Agromyces</taxon>
    </lineage>
</organism>
<dbReference type="KEGG" id="agf:ET445_07070"/>
<evidence type="ECO:0000313" key="2">
    <source>
        <dbReference type="EMBL" id="QAY73144.1"/>
    </source>
</evidence>
<dbReference type="EMBL" id="CP035491">
    <property type="protein sequence ID" value="QAY73144.1"/>
    <property type="molecule type" value="Genomic_DNA"/>
</dbReference>
<dbReference type="InterPro" id="IPR036689">
    <property type="entry name" value="ESAT-6-like_sf"/>
</dbReference>
<feature type="region of interest" description="Disordered" evidence="1">
    <location>
        <begin position="173"/>
        <end position="195"/>
    </location>
</feature>
<dbReference type="Pfam" id="PF06013">
    <property type="entry name" value="WXG100"/>
    <property type="match status" value="1"/>
</dbReference>
<evidence type="ECO:0000256" key="1">
    <source>
        <dbReference type="SAM" id="MobiDB-lite"/>
    </source>
</evidence>
<dbReference type="NCBIfam" id="TIGR03930">
    <property type="entry name" value="WXG100_ESAT6"/>
    <property type="match status" value="1"/>
</dbReference>
<feature type="region of interest" description="Disordered" evidence="1">
    <location>
        <begin position="219"/>
        <end position="238"/>
    </location>
</feature>
<evidence type="ECO:0000313" key="3">
    <source>
        <dbReference type="Proteomes" id="UP000291259"/>
    </source>
</evidence>
<feature type="compositionally biased region" description="Basic and acidic residues" evidence="1">
    <location>
        <begin position="119"/>
        <end position="134"/>
    </location>
</feature>